<accession>A0A0E9QLA0</accession>
<dbReference type="EMBL" id="GBXM01090998">
    <property type="protein sequence ID" value="JAH17579.1"/>
    <property type="molecule type" value="Transcribed_RNA"/>
</dbReference>
<protein>
    <submittedName>
        <fullName evidence="1">Uncharacterized protein</fullName>
    </submittedName>
</protein>
<name>A0A0E9QLA0_ANGAN</name>
<evidence type="ECO:0000313" key="1">
    <source>
        <dbReference type="EMBL" id="JAH17579.1"/>
    </source>
</evidence>
<reference evidence="1" key="1">
    <citation type="submission" date="2014-11" db="EMBL/GenBank/DDBJ databases">
        <authorList>
            <person name="Amaro Gonzalez C."/>
        </authorList>
    </citation>
    <scope>NUCLEOTIDE SEQUENCE</scope>
</reference>
<proteinExistence type="predicted"/>
<sequence length="51" mass="6162">MKPCFKKNVHFTVNDLHGRQWLQQRVSAWGNLSRKYNISLNENRESIYEPK</sequence>
<organism evidence="1">
    <name type="scientific">Anguilla anguilla</name>
    <name type="common">European freshwater eel</name>
    <name type="synonym">Muraena anguilla</name>
    <dbReference type="NCBI Taxonomy" id="7936"/>
    <lineage>
        <taxon>Eukaryota</taxon>
        <taxon>Metazoa</taxon>
        <taxon>Chordata</taxon>
        <taxon>Craniata</taxon>
        <taxon>Vertebrata</taxon>
        <taxon>Euteleostomi</taxon>
        <taxon>Actinopterygii</taxon>
        <taxon>Neopterygii</taxon>
        <taxon>Teleostei</taxon>
        <taxon>Anguilliformes</taxon>
        <taxon>Anguillidae</taxon>
        <taxon>Anguilla</taxon>
    </lineage>
</organism>
<dbReference type="AlphaFoldDB" id="A0A0E9QLA0"/>
<reference evidence="1" key="2">
    <citation type="journal article" date="2015" name="Fish Shellfish Immunol.">
        <title>Early steps in the European eel (Anguilla anguilla)-Vibrio vulnificus interaction in the gills: Role of the RtxA13 toxin.</title>
        <authorList>
            <person name="Callol A."/>
            <person name="Pajuelo D."/>
            <person name="Ebbesson L."/>
            <person name="Teles M."/>
            <person name="MacKenzie S."/>
            <person name="Amaro C."/>
        </authorList>
    </citation>
    <scope>NUCLEOTIDE SEQUENCE</scope>
</reference>